<evidence type="ECO:0000313" key="8">
    <source>
        <dbReference type="Proteomes" id="UP000799766"/>
    </source>
</evidence>
<dbReference type="InterPro" id="IPR050475">
    <property type="entry name" value="Prenyltransferase_related"/>
</dbReference>
<keyword evidence="3 6" id="KW-1133">Transmembrane helix</keyword>
<name>A0A6A6P378_9PEZI</name>
<evidence type="ECO:0000313" key="7">
    <source>
        <dbReference type="EMBL" id="KAF2458349.1"/>
    </source>
</evidence>
<evidence type="ECO:0000256" key="6">
    <source>
        <dbReference type="SAM" id="Phobius"/>
    </source>
</evidence>
<protein>
    <recommendedName>
        <fullName evidence="9">UbiA prenyltransferase family-domain-containing protein</fullName>
    </recommendedName>
</protein>
<dbReference type="GO" id="GO:0016765">
    <property type="term" value="F:transferase activity, transferring alkyl or aryl (other than methyl) groups"/>
    <property type="evidence" value="ECO:0007669"/>
    <property type="project" value="InterPro"/>
</dbReference>
<dbReference type="EMBL" id="MU001678">
    <property type="protein sequence ID" value="KAF2458349.1"/>
    <property type="molecule type" value="Genomic_DNA"/>
</dbReference>
<sequence>MGKKRLSAEAAAETESPTKGLPSVPERLQAVFHILWLMTKDDTPTFVVPNSIFGLSGALASTALITSSATITFPTVLCRVPLVLLFNWSNLLIFDLANQRLPESAAEDSLNKPWRPIPSGLMTCTQFRQCMLFAIPLVLLFNHLFLNTGTETIYLYTLTWLYNDLKGGDEGWIFRNVIIAFAFGFYNLGSLKVAAGSAEIPKGDITITSAGYAWLVVISLVVLTTMHVQDLKDVAGDAARGRRTAPIVLGDLPARLTIAIPVLFWTLYCAFFWRMGWLCGGGVGLLGAWVAWRCVALRGKDTRTDRKTWQLWCAWTAVVYLMPARPSNLMRFVSACGLLL</sequence>
<dbReference type="OrthoDB" id="434972at2759"/>
<dbReference type="GO" id="GO:0016020">
    <property type="term" value="C:membrane"/>
    <property type="evidence" value="ECO:0007669"/>
    <property type="project" value="UniProtKB-SubCell"/>
</dbReference>
<reference evidence="7" key="1">
    <citation type="journal article" date="2020" name="Stud. Mycol.">
        <title>101 Dothideomycetes genomes: a test case for predicting lifestyles and emergence of pathogens.</title>
        <authorList>
            <person name="Haridas S."/>
            <person name="Albert R."/>
            <person name="Binder M."/>
            <person name="Bloem J."/>
            <person name="Labutti K."/>
            <person name="Salamov A."/>
            <person name="Andreopoulos B."/>
            <person name="Baker S."/>
            <person name="Barry K."/>
            <person name="Bills G."/>
            <person name="Bluhm B."/>
            <person name="Cannon C."/>
            <person name="Castanera R."/>
            <person name="Culley D."/>
            <person name="Daum C."/>
            <person name="Ezra D."/>
            <person name="Gonzalez J."/>
            <person name="Henrissat B."/>
            <person name="Kuo A."/>
            <person name="Liang C."/>
            <person name="Lipzen A."/>
            <person name="Lutzoni F."/>
            <person name="Magnuson J."/>
            <person name="Mondo S."/>
            <person name="Nolan M."/>
            <person name="Ohm R."/>
            <person name="Pangilinan J."/>
            <person name="Park H.-J."/>
            <person name="Ramirez L."/>
            <person name="Alfaro M."/>
            <person name="Sun H."/>
            <person name="Tritt A."/>
            <person name="Yoshinaga Y."/>
            <person name="Zwiers L.-H."/>
            <person name="Turgeon B."/>
            <person name="Goodwin S."/>
            <person name="Spatafora J."/>
            <person name="Crous P."/>
            <person name="Grigoriev I."/>
        </authorList>
    </citation>
    <scope>NUCLEOTIDE SEQUENCE</scope>
    <source>
        <strain evidence="7">ATCC 16933</strain>
    </source>
</reference>
<organism evidence="7 8">
    <name type="scientific">Lineolata rhizophorae</name>
    <dbReference type="NCBI Taxonomy" id="578093"/>
    <lineage>
        <taxon>Eukaryota</taxon>
        <taxon>Fungi</taxon>
        <taxon>Dikarya</taxon>
        <taxon>Ascomycota</taxon>
        <taxon>Pezizomycotina</taxon>
        <taxon>Dothideomycetes</taxon>
        <taxon>Dothideomycetes incertae sedis</taxon>
        <taxon>Lineolatales</taxon>
        <taxon>Lineolataceae</taxon>
        <taxon>Lineolata</taxon>
    </lineage>
</organism>
<keyword evidence="8" id="KW-1185">Reference proteome</keyword>
<evidence type="ECO:0000256" key="3">
    <source>
        <dbReference type="ARBA" id="ARBA00022989"/>
    </source>
</evidence>
<feature type="transmembrane region" description="Helical" evidence="6">
    <location>
        <begin position="210"/>
        <end position="228"/>
    </location>
</feature>
<comment type="subcellular location">
    <subcellularLocation>
        <location evidence="1">Membrane</location>
        <topology evidence="1">Multi-pass membrane protein</topology>
    </subcellularLocation>
</comment>
<evidence type="ECO:0000256" key="4">
    <source>
        <dbReference type="ARBA" id="ARBA00023136"/>
    </source>
</evidence>
<keyword evidence="2 6" id="KW-0812">Transmembrane</keyword>
<dbReference type="InterPro" id="IPR000537">
    <property type="entry name" value="UbiA_prenyltransferase"/>
</dbReference>
<dbReference type="PANTHER" id="PTHR42723">
    <property type="entry name" value="CHLOROPHYLL SYNTHASE"/>
    <property type="match status" value="1"/>
</dbReference>
<evidence type="ECO:0000256" key="2">
    <source>
        <dbReference type="ARBA" id="ARBA00022692"/>
    </source>
</evidence>
<evidence type="ECO:0000256" key="1">
    <source>
        <dbReference type="ARBA" id="ARBA00004141"/>
    </source>
</evidence>
<dbReference type="CDD" id="cd13965">
    <property type="entry name" value="PT_UbiA_3"/>
    <property type="match status" value="1"/>
</dbReference>
<feature type="transmembrane region" description="Helical" evidence="6">
    <location>
        <begin position="172"/>
        <end position="189"/>
    </location>
</feature>
<dbReference type="Pfam" id="PF01040">
    <property type="entry name" value="UbiA"/>
    <property type="match status" value="1"/>
</dbReference>
<dbReference type="Proteomes" id="UP000799766">
    <property type="component" value="Unassembled WGS sequence"/>
</dbReference>
<feature type="transmembrane region" description="Helical" evidence="6">
    <location>
        <begin position="130"/>
        <end position="146"/>
    </location>
</feature>
<accession>A0A6A6P378</accession>
<proteinExistence type="predicted"/>
<dbReference type="AlphaFoldDB" id="A0A6A6P378"/>
<feature type="region of interest" description="Disordered" evidence="5">
    <location>
        <begin position="1"/>
        <end position="22"/>
    </location>
</feature>
<feature type="transmembrane region" description="Helical" evidence="6">
    <location>
        <begin position="271"/>
        <end position="292"/>
    </location>
</feature>
<evidence type="ECO:0000256" key="5">
    <source>
        <dbReference type="SAM" id="MobiDB-lite"/>
    </source>
</evidence>
<dbReference type="PANTHER" id="PTHR42723:SF1">
    <property type="entry name" value="CHLOROPHYLL SYNTHASE, CHLOROPLASTIC"/>
    <property type="match status" value="1"/>
</dbReference>
<keyword evidence="4 6" id="KW-0472">Membrane</keyword>
<evidence type="ECO:0008006" key="9">
    <source>
        <dbReference type="Google" id="ProtNLM"/>
    </source>
</evidence>
<gene>
    <name evidence="7" type="ORF">BDY21DRAFT_363244</name>
</gene>